<gene>
    <name evidence="13" type="ORF">P7K49_015253</name>
</gene>
<evidence type="ECO:0000259" key="12">
    <source>
        <dbReference type="Pfam" id="PF00870"/>
    </source>
</evidence>
<accession>A0ABQ9V8P2</accession>
<dbReference type="InterPro" id="IPR012346">
    <property type="entry name" value="p53/RUNT-type_TF_DNA-bd_sf"/>
</dbReference>
<dbReference type="PANTHER" id="PTHR11447:SF21">
    <property type="entry name" value="TUMOR PROTEIN P73"/>
    <property type="match status" value="1"/>
</dbReference>
<keyword evidence="11" id="KW-0963">Cytoplasm</keyword>
<dbReference type="InterPro" id="IPR057064">
    <property type="entry name" value="P53_central_site"/>
</dbReference>
<name>A0ABQ9V8P2_SAGOE</name>
<evidence type="ECO:0000256" key="4">
    <source>
        <dbReference type="ARBA" id="ARBA00022723"/>
    </source>
</evidence>
<comment type="function">
    <text evidence="11">Multifunctional transcription factor that induces cell cycle arrest, DNA repair or apoptosis upon binding to its target DNA sequence. Acts as a tumor suppressor in many tumor types; induces growth arrest or apoptosis depending on the physiological circumstances and cell type. Negatively regulates cell division by controlling expression of a set of genes required for this process. One of the activated genes is an inhibitor of cyclin-dependent kinases. Apoptosis induction seems to be mediated either by stimulation of BAX and FAS antigen expression, or by repression of Bcl-2 expression.</text>
</comment>
<reference evidence="13 14" key="1">
    <citation type="submission" date="2023-05" db="EMBL/GenBank/DDBJ databases">
        <title>B98-5 Cell Line De Novo Hybrid Assembly: An Optical Mapping Approach.</title>
        <authorList>
            <person name="Kananen K."/>
            <person name="Auerbach J.A."/>
            <person name="Kautto E."/>
            <person name="Blachly J.S."/>
        </authorList>
    </citation>
    <scope>NUCLEOTIDE SEQUENCE [LARGE SCALE GENOMIC DNA]</scope>
    <source>
        <strain evidence="13">B95-8</strain>
        <tissue evidence="13">Cell line</tissue>
    </source>
</reference>
<keyword evidence="6 11" id="KW-0805">Transcription regulation</keyword>
<keyword evidence="4 11" id="KW-0479">Metal-binding</keyword>
<comment type="similarity">
    <text evidence="1 11">Belongs to the p53 family.</text>
</comment>
<dbReference type="Proteomes" id="UP001266305">
    <property type="component" value="Unassembled WGS sequence"/>
</dbReference>
<evidence type="ECO:0000256" key="6">
    <source>
        <dbReference type="ARBA" id="ARBA00023015"/>
    </source>
</evidence>
<evidence type="ECO:0000256" key="1">
    <source>
        <dbReference type="ARBA" id="ARBA00006167"/>
    </source>
</evidence>
<feature type="domain" description="p53 DNA-binding" evidence="12">
    <location>
        <begin position="126"/>
        <end position="228"/>
    </location>
</feature>
<evidence type="ECO:0000256" key="9">
    <source>
        <dbReference type="ARBA" id="ARBA00023163"/>
    </source>
</evidence>
<dbReference type="PRINTS" id="PR00386">
    <property type="entry name" value="P53SUPPRESSR"/>
</dbReference>
<comment type="cofactor">
    <cofactor evidence="11">
        <name>Zn(2+)</name>
        <dbReference type="ChEBI" id="CHEBI:29105"/>
    </cofactor>
    <text evidence="11">Binds 1 zinc ion per subunit.</text>
</comment>
<organism evidence="13 14">
    <name type="scientific">Saguinus oedipus</name>
    <name type="common">Cotton-top tamarin</name>
    <name type="synonym">Oedipomidas oedipus</name>
    <dbReference type="NCBI Taxonomy" id="9490"/>
    <lineage>
        <taxon>Eukaryota</taxon>
        <taxon>Metazoa</taxon>
        <taxon>Chordata</taxon>
        <taxon>Craniata</taxon>
        <taxon>Vertebrata</taxon>
        <taxon>Euteleostomi</taxon>
        <taxon>Mammalia</taxon>
        <taxon>Eutheria</taxon>
        <taxon>Euarchontoglires</taxon>
        <taxon>Primates</taxon>
        <taxon>Haplorrhini</taxon>
        <taxon>Platyrrhini</taxon>
        <taxon>Cebidae</taxon>
        <taxon>Callitrichinae</taxon>
        <taxon>Saguinus</taxon>
    </lineage>
</organism>
<dbReference type="Pfam" id="PF00870">
    <property type="entry name" value="P53"/>
    <property type="match status" value="2"/>
</dbReference>
<evidence type="ECO:0000256" key="2">
    <source>
        <dbReference type="ARBA" id="ARBA00022499"/>
    </source>
</evidence>
<keyword evidence="10 11" id="KW-0539">Nucleus</keyword>
<dbReference type="InterPro" id="IPR008967">
    <property type="entry name" value="p53-like_TF_DNA-bd_sf"/>
</dbReference>
<dbReference type="InterPro" id="IPR002117">
    <property type="entry name" value="p53_tumour_suppressor"/>
</dbReference>
<evidence type="ECO:0000256" key="5">
    <source>
        <dbReference type="ARBA" id="ARBA00022833"/>
    </source>
</evidence>
<evidence type="ECO:0000256" key="11">
    <source>
        <dbReference type="RuleBase" id="RU003304"/>
    </source>
</evidence>
<evidence type="ECO:0000313" key="14">
    <source>
        <dbReference type="Proteomes" id="UP001266305"/>
    </source>
</evidence>
<keyword evidence="7 11" id="KW-0238">DNA-binding</keyword>
<keyword evidence="8 11" id="KW-0010">Activator</keyword>
<evidence type="ECO:0000256" key="8">
    <source>
        <dbReference type="ARBA" id="ARBA00023159"/>
    </source>
</evidence>
<keyword evidence="9 11" id="KW-0804">Transcription</keyword>
<keyword evidence="14" id="KW-1185">Reference proteome</keyword>
<dbReference type="SUPFAM" id="SSF49417">
    <property type="entry name" value="p53-like transcription factors"/>
    <property type="match status" value="2"/>
</dbReference>
<evidence type="ECO:0000256" key="3">
    <source>
        <dbReference type="ARBA" id="ARBA00022703"/>
    </source>
</evidence>
<comment type="subunit">
    <text evidence="11">Binds DNA as a homotetramer.</text>
</comment>
<protein>
    <recommendedName>
        <fullName evidence="11">Cellular tumor antigen p53</fullName>
    </recommendedName>
</protein>
<keyword evidence="2" id="KW-1017">Isopeptide bond</keyword>
<evidence type="ECO:0000256" key="7">
    <source>
        <dbReference type="ARBA" id="ARBA00023125"/>
    </source>
</evidence>
<comment type="caution">
    <text evidence="13">The sequence shown here is derived from an EMBL/GenBank/DDBJ whole genome shotgun (WGS) entry which is preliminary data.</text>
</comment>
<dbReference type="CDD" id="cd08367">
    <property type="entry name" value="P53"/>
    <property type="match status" value="1"/>
</dbReference>
<dbReference type="Gene3D" id="2.60.40.720">
    <property type="match status" value="2"/>
</dbReference>
<feature type="domain" description="p53 DNA-binding" evidence="12">
    <location>
        <begin position="345"/>
        <end position="381"/>
    </location>
</feature>
<keyword evidence="11" id="KW-0131">Cell cycle</keyword>
<evidence type="ECO:0000313" key="13">
    <source>
        <dbReference type="EMBL" id="KAK2105739.1"/>
    </source>
</evidence>
<keyword evidence="3 11" id="KW-0053">Apoptosis</keyword>
<dbReference type="PANTHER" id="PTHR11447">
    <property type="entry name" value="CELLULAR TUMOR ANTIGEN P53"/>
    <property type="match status" value="1"/>
</dbReference>
<dbReference type="EMBL" id="JASSZA010000007">
    <property type="protein sequence ID" value="KAK2105739.1"/>
    <property type="molecule type" value="Genomic_DNA"/>
</dbReference>
<comment type="subcellular location">
    <subcellularLocation>
        <location evidence="11">Cytoplasm</location>
    </subcellularLocation>
    <subcellularLocation>
        <location evidence="11">Nucleus</location>
    </subcellularLocation>
</comment>
<dbReference type="InterPro" id="IPR011615">
    <property type="entry name" value="p53_DNA-bd"/>
</dbReference>
<evidence type="ECO:0000256" key="10">
    <source>
        <dbReference type="ARBA" id="ARBA00023242"/>
    </source>
</evidence>
<dbReference type="PROSITE" id="PS00348">
    <property type="entry name" value="P53"/>
    <property type="match status" value="1"/>
</dbReference>
<keyword evidence="5 11" id="KW-0862">Zinc</keyword>
<proteinExistence type="inferred from homology"/>
<sequence length="382" mass="41142">MLEKPSSDLVKTDPMLQTHLYKHCGRGRYSAGSAPSPLPAPTLQQPLLALLAFPFPIHKPKASLPGCHQHSHPAVTEPKSPNGCGVSAGVAGPGFTPRGIQQRGCSGSPHLELVEGAPVGSTGLQTGYSPLLKKLYCQIAKTCPIQIKVSTPPPPGTAIRAMPVYKKAEHVTDIVKRCPNHELGRDFNEGQSAPASHLIRVEGNNLSQYVDDPVTGRQSVVVPYEPPQLLICLSWRRGSPIRSHRYPGGGAPRSTHTGPTVRTAVLAPHLPRALWGPKCARLHEQHRKAFCPEKPTASNTHLGPKNLCTHSHSHLASALGLQPMSGRRLGLADHKTLCCSESGDQVGTEFTTILYNFMCNSSCVGGMNRRPILIIITLETRE</sequence>